<dbReference type="OrthoDB" id="432381at2759"/>
<comment type="similarity">
    <text evidence="1">Belongs to the IUNH family.</text>
</comment>
<proteinExistence type="inferred from homology"/>
<dbReference type="Proteomes" id="UP000244005">
    <property type="component" value="Unassembled WGS sequence"/>
</dbReference>
<dbReference type="PANTHER" id="PTHR12304">
    <property type="entry name" value="INOSINE-URIDINE PREFERRING NUCLEOSIDE HYDROLASE"/>
    <property type="match status" value="1"/>
</dbReference>
<evidence type="ECO:0000313" key="5">
    <source>
        <dbReference type="EMBL" id="PTQ36550.1"/>
    </source>
</evidence>
<accession>A0A2R6WRQ9</accession>
<keyword evidence="3" id="KW-0326">Glycosidase</keyword>
<keyword evidence="2" id="KW-0378">Hydrolase</keyword>
<name>A0A2R6WRQ9_MARPO</name>
<evidence type="ECO:0000256" key="1">
    <source>
        <dbReference type="ARBA" id="ARBA00009176"/>
    </source>
</evidence>
<dbReference type="SUPFAM" id="SSF53590">
    <property type="entry name" value="Nucleoside hydrolase"/>
    <property type="match status" value="1"/>
</dbReference>
<dbReference type="GO" id="GO:0005829">
    <property type="term" value="C:cytosol"/>
    <property type="evidence" value="ECO:0000318"/>
    <property type="project" value="GO_Central"/>
</dbReference>
<dbReference type="PANTHER" id="PTHR12304:SF1">
    <property type="entry name" value="URIDINE NUCLEOSIDASE 1"/>
    <property type="match status" value="1"/>
</dbReference>
<evidence type="ECO:0000256" key="2">
    <source>
        <dbReference type="ARBA" id="ARBA00022801"/>
    </source>
</evidence>
<feature type="domain" description="Inosine/uridine-preferring nucleoside hydrolase" evidence="4">
    <location>
        <begin position="8"/>
        <end position="312"/>
    </location>
</feature>
<dbReference type="GO" id="GO:0042803">
    <property type="term" value="F:protein homodimerization activity"/>
    <property type="evidence" value="ECO:0007669"/>
    <property type="project" value="EnsemblPlants"/>
</dbReference>
<dbReference type="EMBL" id="KZ772735">
    <property type="protein sequence ID" value="PTQ36550.1"/>
    <property type="molecule type" value="Genomic_DNA"/>
</dbReference>
<dbReference type="InterPro" id="IPR023186">
    <property type="entry name" value="IUNH"/>
</dbReference>
<reference evidence="6" key="1">
    <citation type="journal article" date="2017" name="Cell">
        <title>Insights into land plant evolution garnered from the Marchantia polymorpha genome.</title>
        <authorList>
            <person name="Bowman J.L."/>
            <person name="Kohchi T."/>
            <person name="Yamato K.T."/>
            <person name="Jenkins J."/>
            <person name="Shu S."/>
            <person name="Ishizaki K."/>
            <person name="Yamaoka S."/>
            <person name="Nishihama R."/>
            <person name="Nakamura Y."/>
            <person name="Berger F."/>
            <person name="Adam C."/>
            <person name="Aki S.S."/>
            <person name="Althoff F."/>
            <person name="Araki T."/>
            <person name="Arteaga-Vazquez M.A."/>
            <person name="Balasubrmanian S."/>
            <person name="Barry K."/>
            <person name="Bauer D."/>
            <person name="Boehm C.R."/>
            <person name="Briginshaw L."/>
            <person name="Caballero-Perez J."/>
            <person name="Catarino B."/>
            <person name="Chen F."/>
            <person name="Chiyoda S."/>
            <person name="Chovatia M."/>
            <person name="Davies K.M."/>
            <person name="Delmans M."/>
            <person name="Demura T."/>
            <person name="Dierschke T."/>
            <person name="Dolan L."/>
            <person name="Dorantes-Acosta A.E."/>
            <person name="Eklund D.M."/>
            <person name="Florent S.N."/>
            <person name="Flores-Sandoval E."/>
            <person name="Fujiyama A."/>
            <person name="Fukuzawa H."/>
            <person name="Galik B."/>
            <person name="Grimanelli D."/>
            <person name="Grimwood J."/>
            <person name="Grossniklaus U."/>
            <person name="Hamada T."/>
            <person name="Haseloff J."/>
            <person name="Hetherington A.J."/>
            <person name="Higo A."/>
            <person name="Hirakawa Y."/>
            <person name="Hundley H.N."/>
            <person name="Ikeda Y."/>
            <person name="Inoue K."/>
            <person name="Inoue S.I."/>
            <person name="Ishida S."/>
            <person name="Jia Q."/>
            <person name="Kakita M."/>
            <person name="Kanazawa T."/>
            <person name="Kawai Y."/>
            <person name="Kawashima T."/>
            <person name="Kennedy M."/>
            <person name="Kinose K."/>
            <person name="Kinoshita T."/>
            <person name="Kohara Y."/>
            <person name="Koide E."/>
            <person name="Komatsu K."/>
            <person name="Kopischke S."/>
            <person name="Kubo M."/>
            <person name="Kyozuka J."/>
            <person name="Lagercrantz U."/>
            <person name="Lin S.S."/>
            <person name="Lindquist E."/>
            <person name="Lipzen A.M."/>
            <person name="Lu C.W."/>
            <person name="De Luna E."/>
            <person name="Martienssen R.A."/>
            <person name="Minamino N."/>
            <person name="Mizutani M."/>
            <person name="Mizutani M."/>
            <person name="Mochizuki N."/>
            <person name="Monte I."/>
            <person name="Mosher R."/>
            <person name="Nagasaki H."/>
            <person name="Nakagami H."/>
            <person name="Naramoto S."/>
            <person name="Nishitani K."/>
            <person name="Ohtani M."/>
            <person name="Okamoto T."/>
            <person name="Okumura M."/>
            <person name="Phillips J."/>
            <person name="Pollak B."/>
            <person name="Reinders A."/>
            <person name="Rovekamp M."/>
            <person name="Sano R."/>
            <person name="Sawa S."/>
            <person name="Schmid M.W."/>
            <person name="Shirakawa M."/>
            <person name="Solano R."/>
            <person name="Spunde A."/>
            <person name="Suetsugu N."/>
            <person name="Sugano S."/>
            <person name="Sugiyama A."/>
            <person name="Sun R."/>
            <person name="Suzuki Y."/>
            <person name="Takenaka M."/>
            <person name="Takezawa D."/>
            <person name="Tomogane H."/>
            <person name="Tsuzuki M."/>
            <person name="Ueda T."/>
            <person name="Umeda M."/>
            <person name="Ward J.M."/>
            <person name="Watanabe Y."/>
            <person name="Yazaki K."/>
            <person name="Yokoyama R."/>
            <person name="Yoshitake Y."/>
            <person name="Yotsui I."/>
            <person name="Zachgo S."/>
            <person name="Schmutz J."/>
        </authorList>
    </citation>
    <scope>NUCLEOTIDE SEQUENCE [LARGE SCALE GENOMIC DNA]</scope>
    <source>
        <strain evidence="6">Tak-1</strain>
    </source>
</reference>
<dbReference type="GO" id="GO:0045437">
    <property type="term" value="F:uridine nucleosidase activity"/>
    <property type="evidence" value="ECO:0007669"/>
    <property type="project" value="EnsemblPlants"/>
</dbReference>
<dbReference type="Gramene" id="Mp8g08360.1">
    <property type="protein sequence ID" value="Mp8g08360.1.cds"/>
    <property type="gene ID" value="Mp8g08360"/>
</dbReference>
<dbReference type="GO" id="GO:0046982">
    <property type="term" value="F:protein heterodimerization activity"/>
    <property type="evidence" value="ECO:0007669"/>
    <property type="project" value="EnsemblPlants"/>
</dbReference>
<dbReference type="InterPro" id="IPR001910">
    <property type="entry name" value="Inosine/uridine_hydrolase_dom"/>
</dbReference>
<dbReference type="GO" id="GO:0047622">
    <property type="term" value="F:adenosine nucleosidase activity"/>
    <property type="evidence" value="ECO:0007669"/>
    <property type="project" value="EnsemblPlants"/>
</dbReference>
<sequence>MAPARKKVIIDTDPGIDDAMAILMAFNSPELEIIGMTTIFGNVSTPLATTNALYLCELGGLHIPVAEGSSEPLKGGVPRIADFVHGADGFGNINVVSTVKKSSQKSEQAACDFLIQKVADNPGEITIVALGPLTNVALAIQKDPSFGSNIDELIVLGGAFFASGNVTPAAEANIFGDPEAADLVFTAGINTQVIGINLTTQVILNEEDLLEIKNSNSKHGDYLYDMTRFYRSWHLSSDGLDGIFLHDPTCMAAVLNSSLFTYRTGVVRVETQGLCTGLTVLDMGLKEWVGDNPWVRKPAIKVGWTVNTTEVKKLVKDLLMRP</sequence>
<evidence type="ECO:0000259" key="4">
    <source>
        <dbReference type="Pfam" id="PF01156"/>
    </source>
</evidence>
<dbReference type="GO" id="GO:0008477">
    <property type="term" value="F:purine nucleosidase activity"/>
    <property type="evidence" value="ECO:0000318"/>
    <property type="project" value="GO_Central"/>
</dbReference>
<dbReference type="GO" id="GO:0047724">
    <property type="term" value="F:inosine nucleosidase activity"/>
    <property type="evidence" value="ECO:0007669"/>
    <property type="project" value="EnsemblPlants"/>
</dbReference>
<dbReference type="AlphaFoldDB" id="A0A2R6WRQ9"/>
<evidence type="ECO:0000313" key="6">
    <source>
        <dbReference type="Proteomes" id="UP000244005"/>
    </source>
</evidence>
<dbReference type="GO" id="GO:0072585">
    <property type="term" value="F:xanthosine nucleotidase activity"/>
    <property type="evidence" value="ECO:0007669"/>
    <property type="project" value="EnsemblPlants"/>
</dbReference>
<keyword evidence="6" id="KW-1185">Reference proteome</keyword>
<organism evidence="5 6">
    <name type="scientific">Marchantia polymorpha</name>
    <name type="common">Common liverwort</name>
    <name type="synonym">Marchantia aquatica</name>
    <dbReference type="NCBI Taxonomy" id="3197"/>
    <lineage>
        <taxon>Eukaryota</taxon>
        <taxon>Viridiplantae</taxon>
        <taxon>Streptophyta</taxon>
        <taxon>Embryophyta</taxon>
        <taxon>Marchantiophyta</taxon>
        <taxon>Marchantiopsida</taxon>
        <taxon>Marchantiidae</taxon>
        <taxon>Marchantiales</taxon>
        <taxon>Marchantiaceae</taxon>
        <taxon>Marchantia</taxon>
    </lineage>
</organism>
<dbReference type="CDD" id="cd02650">
    <property type="entry name" value="nuc_hydro_CaPnhB"/>
    <property type="match status" value="1"/>
</dbReference>
<dbReference type="Gene3D" id="3.90.245.10">
    <property type="entry name" value="Ribonucleoside hydrolase-like"/>
    <property type="match status" value="1"/>
</dbReference>
<dbReference type="OMA" id="WVGVETK"/>
<dbReference type="GO" id="GO:0006152">
    <property type="term" value="P:purine nucleoside catabolic process"/>
    <property type="evidence" value="ECO:0000318"/>
    <property type="project" value="GO_Central"/>
</dbReference>
<dbReference type="InterPro" id="IPR036452">
    <property type="entry name" value="Ribo_hydro-like"/>
</dbReference>
<gene>
    <name evidence="5" type="ORF">MARPO_0063s0082</name>
</gene>
<dbReference type="GO" id="GO:0006218">
    <property type="term" value="P:uridine catabolic process"/>
    <property type="evidence" value="ECO:0007669"/>
    <property type="project" value="EnsemblPlants"/>
</dbReference>
<evidence type="ECO:0000256" key="3">
    <source>
        <dbReference type="ARBA" id="ARBA00023295"/>
    </source>
</evidence>
<dbReference type="Pfam" id="PF01156">
    <property type="entry name" value="IU_nuc_hydro"/>
    <property type="match status" value="1"/>
</dbReference>
<protein>
    <recommendedName>
        <fullName evidence="4">Inosine/uridine-preferring nucleoside hydrolase domain-containing protein</fullName>
    </recommendedName>
</protein>